<dbReference type="PANTHER" id="PTHR12677">
    <property type="entry name" value="GOLGI APPARATUS MEMBRANE PROTEIN TVP38-RELATED"/>
    <property type="match status" value="1"/>
</dbReference>
<comment type="subcellular location">
    <subcellularLocation>
        <location evidence="1 6">Cell membrane</location>
        <topology evidence="1 6">Multi-pass membrane protein</topology>
    </subcellularLocation>
</comment>
<dbReference type="InterPro" id="IPR015414">
    <property type="entry name" value="TMEM64"/>
</dbReference>
<dbReference type="GO" id="GO:0005886">
    <property type="term" value="C:plasma membrane"/>
    <property type="evidence" value="ECO:0007669"/>
    <property type="project" value="UniProtKB-SubCell"/>
</dbReference>
<sequence length="218" mass="23230">MSALLHDLLLRLDQWHATLQQLGWVGVLGYAIGLVVLQMAFVPLAVFGVAAGAIFGFWKGVIAITIGTNMGAAINFLISRYVARGAVSRYLSHHEKFRLIDAAIGREGGKIVALLRLCPMPFGLCNYAYGLTAIRFWPYFIATFLSIIPANCFFVWIGASAHDLAAASSADHSHQTGKYILLGVGAIAGICALNYIARIAKAAVSKGEPAAVDQAPVA</sequence>
<dbReference type="AlphaFoldDB" id="B4D9W5"/>
<evidence type="ECO:0000313" key="8">
    <source>
        <dbReference type="EMBL" id="EDY16779.1"/>
    </source>
</evidence>
<comment type="caution">
    <text evidence="6">Lacks conserved residue(s) required for the propagation of feature annotation.</text>
</comment>
<dbReference type="FunCoup" id="B4D9W5">
    <property type="interactions" value="175"/>
</dbReference>
<dbReference type="RefSeq" id="WP_006983063.1">
    <property type="nucleotide sequence ID" value="NZ_ABVL01000028.1"/>
</dbReference>
<keyword evidence="9" id="KW-1185">Reference proteome</keyword>
<evidence type="ECO:0000313" key="9">
    <source>
        <dbReference type="Proteomes" id="UP000005824"/>
    </source>
</evidence>
<evidence type="ECO:0000256" key="3">
    <source>
        <dbReference type="ARBA" id="ARBA00022692"/>
    </source>
</evidence>
<evidence type="ECO:0000256" key="6">
    <source>
        <dbReference type="RuleBase" id="RU366058"/>
    </source>
</evidence>
<accession>B4D9W5</accession>
<evidence type="ECO:0000256" key="1">
    <source>
        <dbReference type="ARBA" id="ARBA00004651"/>
    </source>
</evidence>
<keyword evidence="5 6" id="KW-0472">Membrane</keyword>
<evidence type="ECO:0000256" key="4">
    <source>
        <dbReference type="ARBA" id="ARBA00022989"/>
    </source>
</evidence>
<dbReference type="Pfam" id="PF09335">
    <property type="entry name" value="VTT_dom"/>
    <property type="match status" value="1"/>
</dbReference>
<dbReference type="PANTHER" id="PTHR12677:SF59">
    <property type="entry name" value="GOLGI APPARATUS MEMBRANE PROTEIN TVP38-RELATED"/>
    <property type="match status" value="1"/>
</dbReference>
<keyword evidence="2 6" id="KW-1003">Cell membrane</keyword>
<gene>
    <name evidence="8" type="ORF">CfE428DRAFT_5742</name>
</gene>
<comment type="similarity">
    <text evidence="6">Belongs to the TVP38/TMEM64 family.</text>
</comment>
<comment type="caution">
    <text evidence="8">The sequence shown here is derived from an EMBL/GenBank/DDBJ whole genome shotgun (WGS) entry which is preliminary data.</text>
</comment>
<dbReference type="EMBL" id="ABVL01000028">
    <property type="protein sequence ID" value="EDY16779.1"/>
    <property type="molecule type" value="Genomic_DNA"/>
</dbReference>
<dbReference type="eggNOG" id="COG0398">
    <property type="taxonomic scope" value="Bacteria"/>
</dbReference>
<evidence type="ECO:0000256" key="2">
    <source>
        <dbReference type="ARBA" id="ARBA00022475"/>
    </source>
</evidence>
<feature type="domain" description="VTT" evidence="7">
    <location>
        <begin position="43"/>
        <end position="159"/>
    </location>
</feature>
<dbReference type="STRING" id="497964.CfE428DRAFT_5742"/>
<proteinExistence type="inferred from homology"/>
<feature type="transmembrane region" description="Helical" evidence="6">
    <location>
        <begin position="136"/>
        <end position="159"/>
    </location>
</feature>
<feature type="transmembrane region" description="Helical" evidence="6">
    <location>
        <begin position="21"/>
        <end position="54"/>
    </location>
</feature>
<dbReference type="InParanoid" id="B4D9W5"/>
<evidence type="ECO:0000256" key="5">
    <source>
        <dbReference type="ARBA" id="ARBA00023136"/>
    </source>
</evidence>
<name>B4D9W5_9BACT</name>
<organism evidence="8 9">
    <name type="scientific">Chthoniobacter flavus Ellin428</name>
    <dbReference type="NCBI Taxonomy" id="497964"/>
    <lineage>
        <taxon>Bacteria</taxon>
        <taxon>Pseudomonadati</taxon>
        <taxon>Verrucomicrobiota</taxon>
        <taxon>Spartobacteria</taxon>
        <taxon>Chthoniobacterales</taxon>
        <taxon>Chthoniobacteraceae</taxon>
        <taxon>Chthoniobacter</taxon>
    </lineage>
</organism>
<reference evidence="8 9" key="1">
    <citation type="journal article" date="2011" name="J. Bacteriol.">
        <title>Genome sequence of Chthoniobacter flavus Ellin428, an aerobic heterotrophic soil bacterium.</title>
        <authorList>
            <person name="Kant R."/>
            <person name="van Passel M.W."/>
            <person name="Palva A."/>
            <person name="Lucas S."/>
            <person name="Lapidus A."/>
            <person name="Glavina Del Rio T."/>
            <person name="Dalin E."/>
            <person name="Tice H."/>
            <person name="Bruce D."/>
            <person name="Goodwin L."/>
            <person name="Pitluck S."/>
            <person name="Larimer F.W."/>
            <person name="Land M.L."/>
            <person name="Hauser L."/>
            <person name="Sangwan P."/>
            <person name="de Vos W.M."/>
            <person name="Janssen P.H."/>
            <person name="Smidt H."/>
        </authorList>
    </citation>
    <scope>NUCLEOTIDE SEQUENCE [LARGE SCALE GENOMIC DNA]</scope>
    <source>
        <strain evidence="8 9">Ellin428</strain>
    </source>
</reference>
<keyword evidence="3 6" id="KW-0812">Transmembrane</keyword>
<keyword evidence="4 6" id="KW-1133">Transmembrane helix</keyword>
<evidence type="ECO:0000259" key="7">
    <source>
        <dbReference type="Pfam" id="PF09335"/>
    </source>
</evidence>
<protein>
    <recommendedName>
        <fullName evidence="6">TVP38/TMEM64 family membrane protein</fullName>
    </recommendedName>
</protein>
<dbReference type="InterPro" id="IPR032816">
    <property type="entry name" value="VTT_dom"/>
</dbReference>
<feature type="transmembrane region" description="Helical" evidence="6">
    <location>
        <begin position="179"/>
        <end position="197"/>
    </location>
</feature>
<dbReference type="Proteomes" id="UP000005824">
    <property type="component" value="Unassembled WGS sequence"/>
</dbReference>